<keyword evidence="1" id="KW-1133">Transmembrane helix</keyword>
<name>A0ABX3FMV8_9VIBR</name>
<feature type="domain" description="LysM" evidence="2">
    <location>
        <begin position="1"/>
        <end position="46"/>
    </location>
</feature>
<accession>A0ABX3FMV8</accession>
<dbReference type="SUPFAM" id="SSF54106">
    <property type="entry name" value="LysM domain"/>
    <property type="match status" value="1"/>
</dbReference>
<dbReference type="EMBL" id="MJMH01000088">
    <property type="protein sequence ID" value="OLQ95275.1"/>
    <property type="molecule type" value="Genomic_DNA"/>
</dbReference>
<evidence type="ECO:0000313" key="4">
    <source>
        <dbReference type="Proteomes" id="UP000186039"/>
    </source>
</evidence>
<reference evidence="3 4" key="1">
    <citation type="submission" date="2016-09" db="EMBL/GenBank/DDBJ databases">
        <title>Genomic Taxonomy of the Vibrionaceae.</title>
        <authorList>
            <person name="Gonzalez-Castillo A."/>
            <person name="Gomez-Gil B."/>
            <person name="Enciso-Ibarra K."/>
        </authorList>
    </citation>
    <scope>NUCLEOTIDE SEQUENCE [LARGE SCALE GENOMIC DNA]</scope>
    <source>
        <strain evidence="3 4">CAIM 1902</strain>
    </source>
</reference>
<keyword evidence="4" id="KW-1185">Reference proteome</keyword>
<dbReference type="Pfam" id="PF01476">
    <property type="entry name" value="LysM"/>
    <property type="match status" value="1"/>
</dbReference>
<gene>
    <name evidence="3" type="ORF">BIY20_06895</name>
</gene>
<feature type="transmembrane region" description="Helical" evidence="1">
    <location>
        <begin position="847"/>
        <end position="866"/>
    </location>
</feature>
<dbReference type="SMART" id="SM00257">
    <property type="entry name" value="LysM"/>
    <property type="match status" value="1"/>
</dbReference>
<dbReference type="RefSeq" id="WP_075714079.1">
    <property type="nucleotide sequence ID" value="NZ_AP019654.1"/>
</dbReference>
<keyword evidence="1" id="KW-0472">Membrane</keyword>
<evidence type="ECO:0000256" key="1">
    <source>
        <dbReference type="SAM" id="Phobius"/>
    </source>
</evidence>
<evidence type="ECO:0000259" key="2">
    <source>
        <dbReference type="PROSITE" id="PS51782"/>
    </source>
</evidence>
<comment type="caution">
    <text evidence="3">The sequence shown here is derived from an EMBL/GenBank/DDBJ whole genome shotgun (WGS) entry which is preliminary data.</text>
</comment>
<dbReference type="Gene3D" id="3.10.350.10">
    <property type="entry name" value="LysM domain"/>
    <property type="match status" value="1"/>
</dbReference>
<proteinExistence type="predicted"/>
<dbReference type="PROSITE" id="PS51782">
    <property type="entry name" value="LYSM"/>
    <property type="match status" value="1"/>
</dbReference>
<protein>
    <recommendedName>
        <fullName evidence="2">LysM domain-containing protein</fullName>
    </recommendedName>
</protein>
<sequence length="1072" mass="118257">MNYTIQSGDTLSGIARANGITLKAIQNANANITDPNQIHAGDVINIPEDAVLVSGTSDPATNAAIVASAKPIDNVVEECPLRDKWFTVKPMRYAVADNDSPAKLPETLSVGVDLPNMKEHHYIARELVNHIVYYFNEDDQYLIEVLYQDGIAQDARCIFGEVPPEVEAALPILKQKQNVKATMWLSVTPLSKLRLSNLQANPDAILKLGQRIDFSHASAGNAPDTRPLYDVQSLLANTQVTENFLKWTFPALDPISDINGIRVPYEVQTPKNNYAVCLVDAIGIATDLCREFSIAYELTMSSLSTSQHPLQMAKLTKSILDKEMTQAQAALKISAYESTGHYAAALSMRKRSDQEIEQLKHAAGSSRKLELEECLHVSEMESYLQDYQDAMPKLKQQLETLSQDWLVWLEHEQLDLALSLLDDSDKTQVALKESLLFAMTNNLEATDQGIKLAKRWSKTLLAVVTEQPKQEKGAGAHLLAALGFAKPLILEGSKWLKELNGTTNSSSSIEAIANVRSGLIESGDMPATVATDGLIQAIATPLTQLSTESKTPLLWDETYSLLTYRYNYQFSQVTSTLGDVMFDIEASYAVMVYAATGHVTNAPQRQSSSQTLNMYAVNQTSAPGAKTSTVEKHAQFWIKQVNGNDFLNEKTTLMKLYRKTEQVFTPKVQNSAVGLFFLVQVYNTTQMNSTVEKDGYLKVGLEQANGYIGLVTSSFAALDHFAGARFGKEGSKKVFTEFMQKDGAKLLGSSTSNMLTSVLKQAAITSPSSVEVVERIGEWVTKHVSGTFRWLPVIGGVVAVVASGHQLGADLFGNQNALSTAVSGVTLLVNGMAAYCAWIALVPGAAPVMAVAAVVLGVTAIALEIVRASLMDDKTQLFLKGSFWGRGSYDYGKSNTLEQRMMLFGQDARQDDAIKVMQKELTAFGDFLFKPIPHLVNVSKNGDHSRFDLHILLPGFVPLKSDVSVYLQGYVESDSKDLLVSHSRENRWQTNHLKGKMSLLNENNTAALSFEVDEAKLKTDYRFYELALAYHNPAGYPVTLKYPKITINDEKQWFEFWRNTSELESFEVEKSK</sequence>
<keyword evidence="1" id="KW-0812">Transmembrane</keyword>
<dbReference type="InterPro" id="IPR018392">
    <property type="entry name" value="LysM"/>
</dbReference>
<evidence type="ECO:0000313" key="3">
    <source>
        <dbReference type="EMBL" id="OLQ95275.1"/>
    </source>
</evidence>
<dbReference type="InterPro" id="IPR036779">
    <property type="entry name" value="LysM_dom_sf"/>
</dbReference>
<dbReference type="Proteomes" id="UP000186039">
    <property type="component" value="Unassembled WGS sequence"/>
</dbReference>
<organism evidence="3 4">
    <name type="scientific">Vibrio panuliri</name>
    <dbReference type="NCBI Taxonomy" id="1381081"/>
    <lineage>
        <taxon>Bacteria</taxon>
        <taxon>Pseudomonadati</taxon>
        <taxon>Pseudomonadota</taxon>
        <taxon>Gammaproteobacteria</taxon>
        <taxon>Vibrionales</taxon>
        <taxon>Vibrionaceae</taxon>
        <taxon>Vibrio</taxon>
    </lineage>
</organism>
<dbReference type="CDD" id="cd00118">
    <property type="entry name" value="LysM"/>
    <property type="match status" value="1"/>
</dbReference>
<feature type="transmembrane region" description="Helical" evidence="1">
    <location>
        <begin position="821"/>
        <end position="841"/>
    </location>
</feature>